<keyword evidence="1" id="KW-1133">Transmembrane helix</keyword>
<keyword evidence="3" id="KW-1185">Reference proteome</keyword>
<dbReference type="AlphaFoldDB" id="G3B206"/>
<keyword evidence="1" id="KW-0812">Transmembrane</keyword>
<sequence length="89" mass="9957">MSTDSSNIHTQDIQVFNYSEVNFTTMVTAISMLLAVNQLIAELERLQRNRRMINTGGPARTGSGSGYEQGDMDVSMLMRLLMLLASYLH</sequence>
<evidence type="ECO:0000313" key="3">
    <source>
        <dbReference type="Proteomes" id="UP000000707"/>
    </source>
</evidence>
<evidence type="ECO:0000256" key="1">
    <source>
        <dbReference type="SAM" id="Phobius"/>
    </source>
</evidence>
<name>G3B206_CANTC</name>
<proteinExistence type="predicted"/>
<accession>G3B206</accession>
<evidence type="ECO:0000313" key="2">
    <source>
        <dbReference type="EMBL" id="EGV64574.1"/>
    </source>
</evidence>
<dbReference type="EMBL" id="GL996515">
    <property type="protein sequence ID" value="EGV64574.1"/>
    <property type="molecule type" value="Genomic_DNA"/>
</dbReference>
<dbReference type="HOGENOM" id="CLU_2454498_0_0_1"/>
<gene>
    <name evidence="2" type="ORF">CANTEDRAFT_113340</name>
</gene>
<keyword evidence="1" id="KW-0472">Membrane</keyword>
<feature type="transmembrane region" description="Helical" evidence="1">
    <location>
        <begin position="23"/>
        <end position="41"/>
    </location>
</feature>
<organism evidence="3">
    <name type="scientific">Candida tenuis (strain ATCC 10573 / BCRC 21748 / CBS 615 / JCM 9827 / NBRC 10315 / NRRL Y-1498 / VKM Y-70)</name>
    <name type="common">Yeast</name>
    <name type="synonym">Yamadazyma tenuis</name>
    <dbReference type="NCBI Taxonomy" id="590646"/>
    <lineage>
        <taxon>Eukaryota</taxon>
        <taxon>Fungi</taxon>
        <taxon>Dikarya</taxon>
        <taxon>Ascomycota</taxon>
        <taxon>Saccharomycotina</taxon>
        <taxon>Pichiomycetes</taxon>
        <taxon>Debaryomycetaceae</taxon>
        <taxon>Yamadazyma</taxon>
    </lineage>
</organism>
<reference evidence="2 3" key="1">
    <citation type="journal article" date="2011" name="Proc. Natl. Acad. Sci. U.S.A.">
        <title>Comparative genomics of xylose-fermenting fungi for enhanced biofuel production.</title>
        <authorList>
            <person name="Wohlbach D.J."/>
            <person name="Kuo A."/>
            <person name="Sato T.K."/>
            <person name="Potts K.M."/>
            <person name="Salamov A.A."/>
            <person name="LaButti K.M."/>
            <person name="Sun H."/>
            <person name="Clum A."/>
            <person name="Pangilinan J.L."/>
            <person name="Lindquist E.A."/>
            <person name="Lucas S."/>
            <person name="Lapidus A."/>
            <person name="Jin M."/>
            <person name="Gunawan C."/>
            <person name="Balan V."/>
            <person name="Dale B.E."/>
            <person name="Jeffries T.W."/>
            <person name="Zinkel R."/>
            <person name="Barry K.W."/>
            <person name="Grigoriev I.V."/>
            <person name="Gasch A.P."/>
        </authorList>
    </citation>
    <scope>NUCLEOTIDE SEQUENCE [LARGE SCALE GENOMIC DNA]</scope>
    <source>
        <strain evidence="3">ATCC 10573 / BCRC 21748 / CBS 615 / JCM 9827 / NBRC 10315 / NRRL Y-1498 / VKM Y-70</strain>
    </source>
</reference>
<protein>
    <submittedName>
        <fullName evidence="2">Uncharacterized protein</fullName>
    </submittedName>
</protein>
<dbReference type="Proteomes" id="UP000000707">
    <property type="component" value="Unassembled WGS sequence"/>
</dbReference>